<accession>A0A1P8WJ94</accession>
<dbReference type="STRING" id="1891926.Fuma_03744"/>
<keyword evidence="3" id="KW-0282">Flagellum</keyword>
<keyword evidence="4" id="KW-1185">Reference proteome</keyword>
<dbReference type="EMBL" id="CP017641">
    <property type="protein sequence ID" value="APZ94121.1"/>
    <property type="molecule type" value="Genomic_DNA"/>
</dbReference>
<evidence type="ECO:0000259" key="2">
    <source>
        <dbReference type="Pfam" id="PF02108"/>
    </source>
</evidence>
<evidence type="ECO:0000256" key="1">
    <source>
        <dbReference type="SAM" id="MobiDB-lite"/>
    </source>
</evidence>
<protein>
    <submittedName>
        <fullName evidence="3">Flagellar assembly protein H</fullName>
    </submittedName>
</protein>
<dbReference type="Proteomes" id="UP000187735">
    <property type="component" value="Chromosome"/>
</dbReference>
<feature type="region of interest" description="Disordered" evidence="1">
    <location>
        <begin position="194"/>
        <end position="216"/>
    </location>
</feature>
<dbReference type="RefSeq" id="WP_077025478.1">
    <property type="nucleotide sequence ID" value="NZ_CP017641.1"/>
</dbReference>
<dbReference type="KEGG" id="fmr:Fuma_03744"/>
<sequence>MSIQLLLNRSPSVVRVSACYDTKTGPPQPKASPQEEAAAAAQLEQQLEYMRQLLNEVGVAVEDLQQQHRQSITEMQQATVELSVVAASWIVGAAIDADMFAVDDLVAAMVDKLHKEQPIRVFLNPEDAALLNHLRSSSDAEDFANADVEFLPEAELARGIVRAESARSTLMTDMDDRLADIRRIWMENLNDTQTERRADDPAGRGFRRFPERRHTA</sequence>
<keyword evidence="3" id="KW-0966">Cell projection</keyword>
<keyword evidence="3" id="KW-0969">Cilium</keyword>
<gene>
    <name evidence="3" type="ORF">Fuma_03744</name>
</gene>
<name>A0A1P8WJ94_9PLAN</name>
<dbReference type="Pfam" id="PF02108">
    <property type="entry name" value="FliH"/>
    <property type="match status" value="1"/>
</dbReference>
<dbReference type="AlphaFoldDB" id="A0A1P8WJ94"/>
<evidence type="ECO:0000313" key="3">
    <source>
        <dbReference type="EMBL" id="APZ94121.1"/>
    </source>
</evidence>
<dbReference type="InterPro" id="IPR018035">
    <property type="entry name" value="Flagellar_FliH/T3SS_HrpE"/>
</dbReference>
<feature type="domain" description="Flagellar assembly protein FliH/Type III secretion system HrpE" evidence="2">
    <location>
        <begin position="54"/>
        <end position="180"/>
    </location>
</feature>
<evidence type="ECO:0000313" key="4">
    <source>
        <dbReference type="Proteomes" id="UP000187735"/>
    </source>
</evidence>
<reference evidence="3 4" key="1">
    <citation type="journal article" date="2016" name="Front. Microbiol.">
        <title>Fuerstia marisgermanicae gen. nov., sp. nov., an Unusual Member of the Phylum Planctomycetes from the German Wadden Sea.</title>
        <authorList>
            <person name="Kohn T."/>
            <person name="Heuer A."/>
            <person name="Jogler M."/>
            <person name="Vollmers J."/>
            <person name="Boedeker C."/>
            <person name="Bunk B."/>
            <person name="Rast P."/>
            <person name="Borchert D."/>
            <person name="Glockner I."/>
            <person name="Freese H.M."/>
            <person name="Klenk H.P."/>
            <person name="Overmann J."/>
            <person name="Kaster A.K."/>
            <person name="Rohde M."/>
            <person name="Wiegand S."/>
            <person name="Jogler C."/>
        </authorList>
    </citation>
    <scope>NUCLEOTIDE SEQUENCE [LARGE SCALE GENOMIC DNA]</scope>
    <source>
        <strain evidence="3 4">NH11</strain>
    </source>
</reference>
<dbReference type="OrthoDB" id="215614at2"/>
<proteinExistence type="predicted"/>
<organism evidence="3 4">
    <name type="scientific">Fuerstiella marisgermanici</name>
    <dbReference type="NCBI Taxonomy" id="1891926"/>
    <lineage>
        <taxon>Bacteria</taxon>
        <taxon>Pseudomonadati</taxon>
        <taxon>Planctomycetota</taxon>
        <taxon>Planctomycetia</taxon>
        <taxon>Planctomycetales</taxon>
        <taxon>Planctomycetaceae</taxon>
        <taxon>Fuerstiella</taxon>
    </lineage>
</organism>